<accession>A0ABP1QIE6</accession>
<gene>
    <name evidence="5" type="ORF">ODALV1_LOCUS10651</name>
</gene>
<organism evidence="5 6">
    <name type="scientific">Orchesella dallaii</name>
    <dbReference type="NCBI Taxonomy" id="48710"/>
    <lineage>
        <taxon>Eukaryota</taxon>
        <taxon>Metazoa</taxon>
        <taxon>Ecdysozoa</taxon>
        <taxon>Arthropoda</taxon>
        <taxon>Hexapoda</taxon>
        <taxon>Collembola</taxon>
        <taxon>Entomobryomorpha</taxon>
        <taxon>Entomobryoidea</taxon>
        <taxon>Orchesellidae</taxon>
        <taxon>Orchesellinae</taxon>
        <taxon>Orchesella</taxon>
    </lineage>
</organism>
<dbReference type="Pfam" id="PF10363">
    <property type="entry name" value="RTP1_C1"/>
    <property type="match status" value="1"/>
</dbReference>
<dbReference type="InterPro" id="IPR057347">
    <property type="entry name" value="TANGO6_N"/>
</dbReference>
<reference evidence="5 6" key="1">
    <citation type="submission" date="2024-08" db="EMBL/GenBank/DDBJ databases">
        <authorList>
            <person name="Cucini C."/>
            <person name="Frati F."/>
        </authorList>
    </citation>
    <scope>NUCLEOTIDE SEQUENCE [LARGE SCALE GENOMIC DNA]</scope>
</reference>
<dbReference type="EMBL" id="CAXLJM020000033">
    <property type="protein sequence ID" value="CAL8100842.1"/>
    <property type="molecule type" value="Genomic_DNA"/>
</dbReference>
<proteinExistence type="inferred from homology"/>
<evidence type="ECO:0000259" key="3">
    <source>
        <dbReference type="Pfam" id="PF10363"/>
    </source>
</evidence>
<dbReference type="InterPro" id="IPR019451">
    <property type="entry name" value="Rtp1_C1"/>
</dbReference>
<keyword evidence="6" id="KW-1185">Reference proteome</keyword>
<dbReference type="Gene3D" id="1.25.10.10">
    <property type="entry name" value="Leucine-rich Repeat Variant"/>
    <property type="match status" value="1"/>
</dbReference>
<dbReference type="Proteomes" id="UP001642540">
    <property type="component" value="Unassembled WGS sequence"/>
</dbReference>
<protein>
    <recommendedName>
        <fullName evidence="7">Transport and Golgi organization protein 6</fullName>
    </recommendedName>
</protein>
<dbReference type="InterPro" id="IPR016024">
    <property type="entry name" value="ARM-type_fold"/>
</dbReference>
<feature type="domain" description="TANGO6 N-terminal" evidence="4">
    <location>
        <begin position="88"/>
        <end position="274"/>
    </location>
</feature>
<comment type="similarity">
    <text evidence="1">Belongs to the Tango6 family.</text>
</comment>
<name>A0ABP1QIE6_9HEXA</name>
<comment type="caution">
    <text evidence="5">The sequence shown here is derived from an EMBL/GenBank/DDBJ whole genome shotgun (WGS) entry which is preliminary data.</text>
</comment>
<dbReference type="Pfam" id="PF10304">
    <property type="entry name" value="RTP1_C2"/>
    <property type="match status" value="1"/>
</dbReference>
<dbReference type="PANTHER" id="PTHR20959">
    <property type="entry name" value="TRANSPORT AND GOLGI ORGANIZATION PROTEIN 6 FAMILY MEMBER"/>
    <property type="match status" value="1"/>
</dbReference>
<feature type="domain" description="RNA polymerase II assembly factor Rtp1 C-terminal" evidence="2">
    <location>
        <begin position="1104"/>
        <end position="1134"/>
    </location>
</feature>
<dbReference type="PANTHER" id="PTHR20959:SF1">
    <property type="entry name" value="TRANSPORT AND GOLGI ORGANIZATION PROTEIN 6 HOMOLOG"/>
    <property type="match status" value="1"/>
</dbReference>
<dbReference type="InterPro" id="IPR019414">
    <property type="entry name" value="Rtp1_C2"/>
</dbReference>
<dbReference type="InterPro" id="IPR039600">
    <property type="entry name" value="TANGO6/Rtp1"/>
</dbReference>
<dbReference type="SUPFAM" id="SSF48371">
    <property type="entry name" value="ARM repeat"/>
    <property type="match status" value="1"/>
</dbReference>
<evidence type="ECO:0008006" key="7">
    <source>
        <dbReference type="Google" id="ProtNLM"/>
    </source>
</evidence>
<dbReference type="InterPro" id="IPR011989">
    <property type="entry name" value="ARM-like"/>
</dbReference>
<sequence length="1157" mass="130254">MSKNIDEKEAQCVTTTKTEAEKDLETVLELFRFLSAPFDKPEGSKDEFTSSSDVNDSPETVLKNITEWCLKKMDLLNISKDLLQDQGENSSYSSWRLTHVILLLLNKLRTCIETVEIFQTEEEKSIDVLSIQSHIVVQKSVELVIGFGILPYLLPGVGVPEKLRKMNRSVRHFISDVSLVSPYDHFLRLSHTLETLLICSSSPSLNALIIPKYTSDILAGLLQICKSPIARPKTDVANRKAGALSVEQYDNVMMIRETLQNLMTTTFLVIVPKASLINSLFLIGATEKPRWISNACNDLLSAFILSKHGLISVSTTMLESAGRSDTWKLMRIISNLMKNALDKTPNPSCHLNLNGLAEQCLVLVKQNEDAFCWNGENDSPQCSSSATSSKLSSKNDSLSANLKHGTNIDLIRVGMFCGLMLMDLDFEFVKSVFWDKLFCHTLKLDKCQRHEEQVYITKTGIGGNLECNSVSVSMRDFTTSANYGELLLSVLKPMNVSLPLKILQPVWSLFFQIFVACERYLKKPVQEPNVAAAAEQLHHKLRDVLILLFEIYGSGLGQNLSLSYSNSNSAASANSSVSKGNNFLQAKENVDLCDFCMMLLLNQDSKGIPTLNTLDLQLDLDDDQTDVKIVRLRQELVSNRSDYNEVFEKHLDISCLCLSSEILKNERMKGTWPQLFRQLLAWGTNKHSHKSNSKRMTFKSDELPTRLDGDSVTVCLNDCQRFITFKLLGELGDEETIFEQFTNAESVEETLSFLELLLNKFTEEACTDLEDAFDTSQLVMYALGIIGALVEAAATTASNTNPSSASFLSNVDAEIHKMWDNLQIFIPHLRKLSQCSQSSLVRQGVPEMASNLLLSIGTRGCEGRREKSRSELLKTRFNQAMDDAISPMIPVKGHGILELRKLIEERNAEALENEARMLKLFQTNLVNEDSYVYLMSIQGMAALGLKFHKTVVPALIKEYDFISCEEKSDCYGRKMYQSLKNEEQIETRMKVGEILVKVIQKLGDFAPSYRVPLTNVFFRLMRDEEPLIRASALSNLGELCHLLRFTLGQVLTEVWFCVESILTTEKNVHVRRAALHLLVLLLKGVEKDLTVEDILTDSIVSQHLRDARRLLTHIEQTEVDLVAKTHCQLALQELQLIVKKLLTPSNALNYNIRILDL</sequence>
<dbReference type="Pfam" id="PF25267">
    <property type="entry name" value="TANGO6_N"/>
    <property type="match status" value="1"/>
</dbReference>
<evidence type="ECO:0000313" key="5">
    <source>
        <dbReference type="EMBL" id="CAL8100842.1"/>
    </source>
</evidence>
<evidence type="ECO:0000256" key="1">
    <source>
        <dbReference type="ARBA" id="ARBA00005724"/>
    </source>
</evidence>
<evidence type="ECO:0000313" key="6">
    <source>
        <dbReference type="Proteomes" id="UP001642540"/>
    </source>
</evidence>
<feature type="domain" description="RNA polymerase II assembly factor Rtp1 C-terminal" evidence="3">
    <location>
        <begin position="877"/>
        <end position="1004"/>
    </location>
</feature>
<evidence type="ECO:0000259" key="2">
    <source>
        <dbReference type="Pfam" id="PF10304"/>
    </source>
</evidence>
<evidence type="ECO:0000259" key="4">
    <source>
        <dbReference type="Pfam" id="PF25267"/>
    </source>
</evidence>